<organism evidence="1 2">
    <name type="scientific">Amycolatopsis albidoflavus</name>
    <dbReference type="NCBI Taxonomy" id="102226"/>
    <lineage>
        <taxon>Bacteria</taxon>
        <taxon>Bacillati</taxon>
        <taxon>Actinomycetota</taxon>
        <taxon>Actinomycetes</taxon>
        <taxon>Pseudonocardiales</taxon>
        <taxon>Pseudonocardiaceae</taxon>
        <taxon>Amycolatopsis</taxon>
    </lineage>
</organism>
<gene>
    <name evidence="1" type="ORF">ACFSUT_18485</name>
</gene>
<keyword evidence="2" id="KW-1185">Reference proteome</keyword>
<evidence type="ECO:0000313" key="2">
    <source>
        <dbReference type="Proteomes" id="UP001597542"/>
    </source>
</evidence>
<reference evidence="2" key="1">
    <citation type="journal article" date="2019" name="Int. J. Syst. Evol. Microbiol.">
        <title>The Global Catalogue of Microorganisms (GCM) 10K type strain sequencing project: providing services to taxonomists for standard genome sequencing and annotation.</title>
        <authorList>
            <consortium name="The Broad Institute Genomics Platform"/>
            <consortium name="The Broad Institute Genome Sequencing Center for Infectious Disease"/>
            <person name="Wu L."/>
            <person name="Ma J."/>
        </authorList>
    </citation>
    <scope>NUCLEOTIDE SEQUENCE [LARGE SCALE GENOMIC DNA]</scope>
    <source>
        <strain evidence="2">CGMCC 4.7638</strain>
    </source>
</reference>
<sequence length="52" mass="5415">MTVAALLAAAGLSPAPAEIAQLEADYPGWATELSALDEALYEEPAPVFRAEL</sequence>
<protein>
    <submittedName>
        <fullName evidence="1">Uncharacterized protein</fullName>
    </submittedName>
</protein>
<evidence type="ECO:0000313" key="1">
    <source>
        <dbReference type="EMBL" id="MFD2482283.1"/>
    </source>
</evidence>
<name>A0ABW5HZJ0_9PSEU</name>
<dbReference type="Proteomes" id="UP001597542">
    <property type="component" value="Unassembled WGS sequence"/>
</dbReference>
<accession>A0ABW5HZJ0</accession>
<dbReference type="EMBL" id="JBHUKQ010000011">
    <property type="protein sequence ID" value="MFD2482283.1"/>
    <property type="molecule type" value="Genomic_DNA"/>
</dbReference>
<proteinExistence type="predicted"/>
<comment type="caution">
    <text evidence="1">The sequence shown here is derived from an EMBL/GenBank/DDBJ whole genome shotgun (WGS) entry which is preliminary data.</text>
</comment>
<dbReference type="RefSeq" id="WP_344264450.1">
    <property type="nucleotide sequence ID" value="NZ_BAAAHV010000002.1"/>
</dbReference>